<evidence type="ECO:0000313" key="2">
    <source>
        <dbReference type="WBParaSite" id="sdigi.contig69.g3543.t1"/>
    </source>
</evidence>
<protein>
    <submittedName>
        <fullName evidence="2">Uncharacterized protein</fullName>
    </submittedName>
</protein>
<name>A0A915Q3Q2_9BILA</name>
<dbReference type="WBParaSite" id="sdigi.contig69.g3543.t1">
    <property type="protein sequence ID" value="sdigi.contig69.g3543.t1"/>
    <property type="gene ID" value="sdigi.contig69.g3543"/>
</dbReference>
<dbReference type="AlphaFoldDB" id="A0A915Q3Q2"/>
<keyword evidence="1" id="KW-1185">Reference proteome</keyword>
<evidence type="ECO:0000313" key="1">
    <source>
        <dbReference type="Proteomes" id="UP000887581"/>
    </source>
</evidence>
<accession>A0A915Q3Q2</accession>
<proteinExistence type="predicted"/>
<sequence length="110" mass="12458">MVKTHLHWVQAKVSQNIRSCDKSDHVLVRTNNSKQLSIGLLGGSLSTYTAVKELATTRFAMPCYVQPFLPSTESNPPEGYLNCCGVWQNITRLEDISDCNPYMDFYNQKL</sequence>
<organism evidence="1 2">
    <name type="scientific">Setaria digitata</name>
    <dbReference type="NCBI Taxonomy" id="48799"/>
    <lineage>
        <taxon>Eukaryota</taxon>
        <taxon>Metazoa</taxon>
        <taxon>Ecdysozoa</taxon>
        <taxon>Nematoda</taxon>
        <taxon>Chromadorea</taxon>
        <taxon>Rhabditida</taxon>
        <taxon>Spirurina</taxon>
        <taxon>Spiruromorpha</taxon>
        <taxon>Filarioidea</taxon>
        <taxon>Setariidae</taxon>
        <taxon>Setaria</taxon>
    </lineage>
</organism>
<dbReference type="Proteomes" id="UP000887581">
    <property type="component" value="Unplaced"/>
</dbReference>
<reference evidence="2" key="1">
    <citation type="submission" date="2022-11" db="UniProtKB">
        <authorList>
            <consortium name="WormBaseParasite"/>
        </authorList>
    </citation>
    <scope>IDENTIFICATION</scope>
</reference>